<name>A0ABY7H5M4_9BACT</name>
<dbReference type="Gene3D" id="3.40.630.30">
    <property type="match status" value="1"/>
</dbReference>
<dbReference type="InterPro" id="IPR000182">
    <property type="entry name" value="GNAT_dom"/>
</dbReference>
<dbReference type="Proteomes" id="UP001164459">
    <property type="component" value="Chromosome"/>
</dbReference>
<dbReference type="InterPro" id="IPR016181">
    <property type="entry name" value="Acyl_CoA_acyltransferase"/>
</dbReference>
<protein>
    <recommendedName>
        <fullName evidence="1">N-acetyltransferase domain-containing protein</fullName>
    </recommendedName>
</protein>
<proteinExistence type="predicted"/>
<dbReference type="PROSITE" id="PS51186">
    <property type="entry name" value="GNAT"/>
    <property type="match status" value="1"/>
</dbReference>
<feature type="domain" description="N-acetyltransferase" evidence="1">
    <location>
        <begin position="37"/>
        <end position="183"/>
    </location>
</feature>
<keyword evidence="3" id="KW-1185">Reference proteome</keyword>
<organism evidence="2 3">
    <name type="scientific">Nannocystis punicea</name>
    <dbReference type="NCBI Taxonomy" id="2995304"/>
    <lineage>
        <taxon>Bacteria</taxon>
        <taxon>Pseudomonadati</taxon>
        <taxon>Myxococcota</taxon>
        <taxon>Polyangia</taxon>
        <taxon>Nannocystales</taxon>
        <taxon>Nannocystaceae</taxon>
        <taxon>Nannocystis</taxon>
    </lineage>
</organism>
<reference evidence="2" key="1">
    <citation type="submission" date="2022-11" db="EMBL/GenBank/DDBJ databases">
        <title>Minimal conservation of predation-associated metabolite biosynthetic gene clusters underscores biosynthetic potential of Myxococcota including descriptions for ten novel species: Archangium lansinium sp. nov., Myxococcus landrumus sp. nov., Nannocystis bai.</title>
        <authorList>
            <person name="Ahearne A."/>
            <person name="Stevens C."/>
            <person name="Dowd S."/>
        </authorList>
    </citation>
    <scope>NUCLEOTIDE SEQUENCE</scope>
    <source>
        <strain evidence="2">Fl3</strain>
    </source>
</reference>
<gene>
    <name evidence="2" type="ORF">O0S08_49740</name>
</gene>
<dbReference type="RefSeq" id="WP_269036606.1">
    <property type="nucleotide sequence ID" value="NZ_CP114040.1"/>
</dbReference>
<accession>A0ABY7H5M4</accession>
<dbReference type="SUPFAM" id="SSF55729">
    <property type="entry name" value="Acyl-CoA N-acyltransferases (Nat)"/>
    <property type="match status" value="1"/>
</dbReference>
<evidence type="ECO:0000259" key="1">
    <source>
        <dbReference type="PROSITE" id="PS51186"/>
    </source>
</evidence>
<sequence>MSRGGSANNNRTPPRLTPAIVRRLAAELQQRRAGAGLRAFVMAAEDIPEVAEMSATAFGEEALSPAKLRFYCERAHALAIGLRREDAIVSYTLVELNRGQRRVYVVETCTRAGEQGRGHASWLRAKMAGIAHRLGYRTQTTHVRLSNTAAQELNRRAGMVLVRAIEEYYDDGETGLYLARALTAADDDA</sequence>
<dbReference type="EMBL" id="CP114040">
    <property type="protein sequence ID" value="WAS94269.1"/>
    <property type="molecule type" value="Genomic_DNA"/>
</dbReference>
<evidence type="ECO:0000313" key="2">
    <source>
        <dbReference type="EMBL" id="WAS94269.1"/>
    </source>
</evidence>
<dbReference type="Pfam" id="PF00583">
    <property type="entry name" value="Acetyltransf_1"/>
    <property type="match status" value="1"/>
</dbReference>
<evidence type="ECO:0000313" key="3">
    <source>
        <dbReference type="Proteomes" id="UP001164459"/>
    </source>
</evidence>